<dbReference type="AlphaFoldDB" id="A0A0L0FXS3"/>
<gene>
    <name evidence="2" type="ORF">SARC_06063</name>
</gene>
<evidence type="ECO:0000313" key="2">
    <source>
        <dbReference type="EMBL" id="KNC81625.1"/>
    </source>
</evidence>
<evidence type="ECO:0000256" key="1">
    <source>
        <dbReference type="SAM" id="MobiDB-lite"/>
    </source>
</evidence>
<reference evidence="2 3" key="1">
    <citation type="submission" date="2011-02" db="EMBL/GenBank/DDBJ databases">
        <title>The Genome Sequence of Sphaeroforma arctica JP610.</title>
        <authorList>
            <consortium name="The Broad Institute Genome Sequencing Platform"/>
            <person name="Russ C."/>
            <person name="Cuomo C."/>
            <person name="Young S.K."/>
            <person name="Zeng Q."/>
            <person name="Gargeya S."/>
            <person name="Alvarado L."/>
            <person name="Berlin A."/>
            <person name="Chapman S.B."/>
            <person name="Chen Z."/>
            <person name="Freedman E."/>
            <person name="Gellesch M."/>
            <person name="Goldberg J."/>
            <person name="Griggs A."/>
            <person name="Gujja S."/>
            <person name="Heilman E."/>
            <person name="Heiman D."/>
            <person name="Howarth C."/>
            <person name="Mehta T."/>
            <person name="Neiman D."/>
            <person name="Pearson M."/>
            <person name="Roberts A."/>
            <person name="Saif S."/>
            <person name="Shea T."/>
            <person name="Shenoy N."/>
            <person name="Sisk P."/>
            <person name="Stolte C."/>
            <person name="Sykes S."/>
            <person name="White J."/>
            <person name="Yandava C."/>
            <person name="Burger G."/>
            <person name="Gray M.W."/>
            <person name="Holland P.W.H."/>
            <person name="King N."/>
            <person name="Lang F.B.F."/>
            <person name="Roger A.J."/>
            <person name="Ruiz-Trillo I."/>
            <person name="Haas B."/>
            <person name="Nusbaum C."/>
            <person name="Birren B."/>
        </authorList>
    </citation>
    <scope>NUCLEOTIDE SEQUENCE [LARGE SCALE GENOMIC DNA]</scope>
    <source>
        <strain evidence="2 3">JP610</strain>
    </source>
</reference>
<dbReference type="RefSeq" id="XP_014155527.1">
    <property type="nucleotide sequence ID" value="XM_014300052.1"/>
</dbReference>
<organism evidence="2 3">
    <name type="scientific">Sphaeroforma arctica JP610</name>
    <dbReference type="NCBI Taxonomy" id="667725"/>
    <lineage>
        <taxon>Eukaryota</taxon>
        <taxon>Ichthyosporea</taxon>
        <taxon>Ichthyophonida</taxon>
        <taxon>Sphaeroforma</taxon>
    </lineage>
</organism>
<dbReference type="EMBL" id="KQ242014">
    <property type="protein sequence ID" value="KNC81625.1"/>
    <property type="molecule type" value="Genomic_DNA"/>
</dbReference>
<dbReference type="GeneID" id="25906567"/>
<sequence>MPSLARRVHSTTDLTALRRFENRVDQRDECESTIWDYDDGSLGTAHTATASNASSAGLSALVLELQDKDLSEFVDTDLPEFDRTKSSSGTYATYTDKAPAELEIDVDVGVPTFVADSMQTLSGVRIPLIPERAVSSIALDKERLSEGAGNSPDLSARLAVRRTRTLPPFVKHLSPMEKKLSERILTDDAWMMRSKAKANARILRGETNDSKKLSRGRSTSALSGMGAQSSSLSDLFLEMLGRPVKHDTETWYDKLNKKAGGQNGAQNGSQLNLSVMAWDSVHVLPGQAVAPNEHCKVVTVKGDAGAETREERSIQIVLRPTDVAETWSRFEYDRTPGQPPQFTMEDLQQMRNEMISYKITEMDVHPESRQNTHIYRPEISR</sequence>
<protein>
    <submittedName>
        <fullName evidence="2">Uncharacterized protein</fullName>
    </submittedName>
</protein>
<keyword evidence="3" id="KW-1185">Reference proteome</keyword>
<accession>A0A0L0FXS3</accession>
<feature type="compositionally biased region" description="Polar residues" evidence="1">
    <location>
        <begin position="216"/>
        <end position="227"/>
    </location>
</feature>
<dbReference type="Proteomes" id="UP000054560">
    <property type="component" value="Unassembled WGS sequence"/>
</dbReference>
<proteinExistence type="predicted"/>
<feature type="region of interest" description="Disordered" evidence="1">
    <location>
        <begin position="204"/>
        <end position="227"/>
    </location>
</feature>
<name>A0A0L0FXS3_9EUKA</name>
<dbReference type="OrthoDB" id="5563016at2759"/>
<evidence type="ECO:0000313" key="3">
    <source>
        <dbReference type="Proteomes" id="UP000054560"/>
    </source>
</evidence>